<evidence type="ECO:0000313" key="3">
    <source>
        <dbReference type="Proteomes" id="UP001142489"/>
    </source>
</evidence>
<sequence>MRQGLSSDQWGGSALGAEGEAGRRRRRSGWPVGKRRRRRRRRRKKKKKEEEEEEEEERRRRRRRRRRRKSPLSERLRVHVHGPREPREEATRTTRTKEAEEEEEEGGHGAGGPEAAAAAARLLKEEEEEEEEEEEAPPPGRPPTPRPSPLPPHRPQAGGRAGGKAGGGGAGVVLTGAPALARPPGLVSGTPRDRIQSFFGDTCLLDFICVLLTAPFSYGIASREGEKIVLEECEHFLASQTAHVPLIIAGCPFEKLLLFSANEQGRTEFVKELDLKTEYGLFRIVAGSSLALHVYDDEKE</sequence>
<protein>
    <submittedName>
        <fullName evidence="2">Uncharacterized protein</fullName>
    </submittedName>
</protein>
<evidence type="ECO:0000256" key="1">
    <source>
        <dbReference type="SAM" id="MobiDB-lite"/>
    </source>
</evidence>
<comment type="caution">
    <text evidence="2">The sequence shown here is derived from an EMBL/GenBank/DDBJ whole genome shotgun (WGS) entry which is preliminary data.</text>
</comment>
<feature type="compositionally biased region" description="Basic residues" evidence="1">
    <location>
        <begin position="23"/>
        <end position="47"/>
    </location>
</feature>
<feature type="compositionally biased region" description="Acidic residues" evidence="1">
    <location>
        <begin position="125"/>
        <end position="136"/>
    </location>
</feature>
<reference evidence="2" key="1">
    <citation type="journal article" date="2023" name="DNA Res.">
        <title>Chromosome-level genome assembly of Phrynocephalus forsythii using third-generation DNA sequencing and Hi-C analysis.</title>
        <authorList>
            <person name="Qi Y."/>
            <person name="Zhao W."/>
            <person name="Zhao Y."/>
            <person name="Niu C."/>
            <person name="Cao S."/>
            <person name="Zhang Y."/>
        </authorList>
    </citation>
    <scope>NUCLEOTIDE SEQUENCE</scope>
    <source>
        <tissue evidence="2">Muscle</tissue>
    </source>
</reference>
<feature type="compositionally biased region" description="Gly residues" evidence="1">
    <location>
        <begin position="159"/>
        <end position="170"/>
    </location>
</feature>
<keyword evidence="3" id="KW-1185">Reference proteome</keyword>
<feature type="compositionally biased region" description="Polar residues" evidence="1">
    <location>
        <begin position="1"/>
        <end position="10"/>
    </location>
</feature>
<feature type="compositionally biased region" description="Basic and acidic residues" evidence="1">
    <location>
        <begin position="71"/>
        <end position="98"/>
    </location>
</feature>
<dbReference type="AlphaFoldDB" id="A0A9Q0XGS3"/>
<feature type="compositionally biased region" description="Basic residues" evidence="1">
    <location>
        <begin position="59"/>
        <end position="70"/>
    </location>
</feature>
<gene>
    <name evidence="2" type="ORF">JRQ81_006452</name>
</gene>
<name>A0A9Q0XGS3_9SAUR</name>
<organism evidence="2 3">
    <name type="scientific">Phrynocephalus forsythii</name>
    <dbReference type="NCBI Taxonomy" id="171643"/>
    <lineage>
        <taxon>Eukaryota</taxon>
        <taxon>Metazoa</taxon>
        <taxon>Chordata</taxon>
        <taxon>Craniata</taxon>
        <taxon>Vertebrata</taxon>
        <taxon>Euteleostomi</taxon>
        <taxon>Lepidosauria</taxon>
        <taxon>Squamata</taxon>
        <taxon>Bifurcata</taxon>
        <taxon>Unidentata</taxon>
        <taxon>Episquamata</taxon>
        <taxon>Toxicofera</taxon>
        <taxon>Iguania</taxon>
        <taxon>Acrodonta</taxon>
        <taxon>Agamidae</taxon>
        <taxon>Agaminae</taxon>
        <taxon>Phrynocephalus</taxon>
    </lineage>
</organism>
<feature type="region of interest" description="Disordered" evidence="1">
    <location>
        <begin position="1"/>
        <end position="170"/>
    </location>
</feature>
<dbReference type="Proteomes" id="UP001142489">
    <property type="component" value="Unassembled WGS sequence"/>
</dbReference>
<dbReference type="EMBL" id="JAPFRF010000013">
    <property type="protein sequence ID" value="KAJ7312111.1"/>
    <property type="molecule type" value="Genomic_DNA"/>
</dbReference>
<evidence type="ECO:0000313" key="2">
    <source>
        <dbReference type="EMBL" id="KAJ7312111.1"/>
    </source>
</evidence>
<accession>A0A9Q0XGS3</accession>
<feature type="compositionally biased region" description="Pro residues" evidence="1">
    <location>
        <begin position="137"/>
        <end position="154"/>
    </location>
</feature>
<proteinExistence type="predicted"/>